<dbReference type="KEGG" id="rad:CO657_11155"/>
<accession>A0AAE5WNM7</accession>
<dbReference type="EMBL" id="CP034998">
    <property type="protein sequence ID" value="QAS78591.1"/>
    <property type="molecule type" value="Genomic_DNA"/>
</dbReference>
<protein>
    <submittedName>
        <fullName evidence="1">Uncharacterized protein</fullName>
    </submittedName>
</protein>
<evidence type="ECO:0000313" key="2">
    <source>
        <dbReference type="Proteomes" id="UP000220927"/>
    </source>
</evidence>
<dbReference type="Pfam" id="PF19866">
    <property type="entry name" value="DUF6339"/>
    <property type="match status" value="1"/>
</dbReference>
<proteinExistence type="predicted"/>
<evidence type="ECO:0000313" key="1">
    <source>
        <dbReference type="EMBL" id="QAS78591.1"/>
    </source>
</evidence>
<dbReference type="InterPro" id="IPR045920">
    <property type="entry name" value="DUF6339"/>
</dbReference>
<gene>
    <name evidence="1" type="ORF">CO657_11155</name>
</gene>
<sequence length="246" mass="28098">MPYPYFSKAEARSYLAALSTSRSSGEEPPALPDMHLNAEGEAVDWEAVAEDLKVELANLMASVGETGKKSGSEFETAASPLVHRRLPEHPALADPEFWIWLAVSFGQEIVYWRYGDSGNHGNFGIGGSGENLFYRLWLRAEIGHSPDAEDAYRLARYGDIDFWRSHIFRQSYGDARVFARAFLEFQFPAKRHGKARLKHIEIRSLAKHLKRARSNLMFEVMSQERATRFIEAEWQRLESEQRGMVD</sequence>
<dbReference type="AlphaFoldDB" id="A0AAE5WNM7"/>
<dbReference type="RefSeq" id="WP_054185666.1">
    <property type="nucleotide sequence ID" value="NZ_CP034998.1"/>
</dbReference>
<keyword evidence="2" id="KW-1185">Reference proteome</keyword>
<dbReference type="Proteomes" id="UP000220927">
    <property type="component" value="Chromosome"/>
</dbReference>
<reference evidence="1 2" key="1">
    <citation type="submission" date="2019-01" db="EMBL/GenBank/DDBJ databases">
        <title>Genomic insights into the origins and evolution of symbiotic genes in the Phaseolus vulgaris microsymbionts.</title>
        <authorList>
            <person name="Tong W."/>
        </authorList>
    </citation>
    <scope>NUCLEOTIDE SEQUENCE [LARGE SCALE GENOMIC DNA]</scope>
    <source>
        <strain evidence="1 2">FH23</strain>
    </source>
</reference>
<organism evidence="1 2">
    <name type="scientific">Rhizobium acidisoli</name>
    <dbReference type="NCBI Taxonomy" id="1538158"/>
    <lineage>
        <taxon>Bacteria</taxon>
        <taxon>Pseudomonadati</taxon>
        <taxon>Pseudomonadota</taxon>
        <taxon>Alphaproteobacteria</taxon>
        <taxon>Hyphomicrobiales</taxon>
        <taxon>Rhizobiaceae</taxon>
        <taxon>Rhizobium/Agrobacterium group</taxon>
        <taxon>Rhizobium</taxon>
    </lineage>
</organism>
<name>A0AAE5WNM7_9HYPH</name>